<dbReference type="InterPro" id="IPR005791">
    <property type="entry name" value="SecD"/>
</dbReference>
<evidence type="ECO:0000256" key="10">
    <source>
        <dbReference type="HAMAP-Rule" id="MF_01464"/>
    </source>
</evidence>
<dbReference type="Proteomes" id="UP000326354">
    <property type="component" value="Chromosome"/>
</dbReference>
<keyword evidence="11" id="KW-0175">Coiled coil</keyword>
<evidence type="ECO:0000259" key="14">
    <source>
        <dbReference type="Pfam" id="PF22599"/>
    </source>
</evidence>
<dbReference type="GO" id="GO:0043952">
    <property type="term" value="P:protein transport by the Sec complex"/>
    <property type="evidence" value="ECO:0007669"/>
    <property type="project" value="UniProtKB-UniRule"/>
</dbReference>
<dbReference type="GO" id="GO:0006605">
    <property type="term" value="P:protein targeting"/>
    <property type="evidence" value="ECO:0007669"/>
    <property type="project" value="UniProtKB-UniRule"/>
</dbReference>
<comment type="subunit">
    <text evidence="10">Forms a complex with SecD. Part of the essential Sec protein translocation apparatus which comprises SecA, SecYEG and auxiliary proteins SecDF. Other proteins may also be involved.</text>
</comment>
<dbReference type="RefSeq" id="WP_151969805.1">
    <property type="nucleotide sequence ID" value="NZ_AP019860.1"/>
</dbReference>
<evidence type="ECO:0000256" key="11">
    <source>
        <dbReference type="SAM" id="Coils"/>
    </source>
</evidence>
<evidence type="ECO:0000256" key="5">
    <source>
        <dbReference type="ARBA" id="ARBA00022927"/>
    </source>
</evidence>
<sequence>MSEKTANISGQLIGILLLALACLLFVCPPDQRPFLNEELKNYVVNLGLDLKGGSELLYEVNPQDIDPTKTAEDVIGATIAIISERIDNSGIVKEPRVQRQGQNRILIQLPGLNKQDTEEIKKVIQRLGNLELRLVATPEVGVEDRDAKGNVKTKRLSEAEERSKYDQAKSRGARSLKLYERKLARSGYKWFPGKEGSQARLVWIKDPYGITGQRLSRVSYDSLNQVINFALKSEASNDFKKLTRRYKKQFLAIIFNNEVMAAPQIEDEIPDGSGILRGFSYEEAQELIKTMRSGSLEIQPELLHENTIGPSLGEDSVRLGIQAGIIGLGMVVGFIILYYLAAGFVASVALLLNILIVFAILVIFRETLTLPGIAGLILTVGMSIDANIIIFERIREEKLKRLKGKEDKKLDKEELLADVESGFKQAFSTIFDANLTTFLTAAILYFIASGAVQGFAFTMLWGIVASFFTAIFVTRVLLYFLITSGMVRSLSMMQLLKDPKYSITTKMKLAAVCSFVVVAICLGSFFSSSDRIFGLDLRGGVLAQISLSEPLPTDEVRSRLRDDFRDDLEVQHIVSDLDTDGSKGWHEFAIRLPSLHQDEIDKINKELDGVSKDMRLVSIRLKREQKNLIEKQQQREDALREVRRLKRQKADKSEIDSARDQAKYYRGKVDDIRKKLDDYEAEMQKIRTKRRDLVDDKNTKAGIDELRERINVKFKKELAPFAFGEITTVKRGKYRNFYSVPVNLRTPLPTSFIEGLFETKDVFDQVVVSVNDYNLTFKAPEGKSKDDLVKEIKKHLALARPSMEVQTLELSQESGSFSTTLSFTTLAPIAAVNDAIEKCKFENVSLNPKGVKENLVTNVTLLVDVPSSSQSADETKTSIEANLREYFNNATYEEKKVHLSEPFPRFSQISGVVAKAQKAKAYRAIILSLILVLLYIAARFPNGWRFGFGAVVALAHDVAITLGVIAFFSNTGIVNVEINLPVIAALLTIVGYSLNDTIVIFDRLRENQMKEEVWDRLGMKKVTDVFNKSINQTLSRTLLTSLTTLFVVCVIFVLNYGHGSVMEGFAFTLIVGVIVGTYSSIFVASSTVLSIEGRQRKK</sequence>
<dbReference type="InterPro" id="IPR022645">
    <property type="entry name" value="SecD/SecF_bac"/>
</dbReference>
<dbReference type="GO" id="GO:0065002">
    <property type="term" value="P:intracellular protein transmembrane transport"/>
    <property type="evidence" value="ECO:0007669"/>
    <property type="project" value="UniProtKB-UniRule"/>
</dbReference>
<evidence type="ECO:0000259" key="13">
    <source>
        <dbReference type="Pfam" id="PF21760"/>
    </source>
</evidence>
<feature type="transmembrane region" description="Helical" evidence="9">
    <location>
        <begin position="945"/>
        <end position="968"/>
    </location>
</feature>
<dbReference type="Gene3D" id="3.30.70.3400">
    <property type="match status" value="1"/>
</dbReference>
<dbReference type="Pfam" id="PF07549">
    <property type="entry name" value="Sec_GG"/>
    <property type="match status" value="1"/>
</dbReference>
<evidence type="ECO:0000256" key="8">
    <source>
        <dbReference type="ARBA" id="ARBA00023136"/>
    </source>
</evidence>
<comment type="subcellular location">
    <subcellularLocation>
        <location evidence="1 9">Cell membrane</location>
        <topology evidence="1 9">Multi-pass membrane protein</topology>
    </subcellularLocation>
</comment>
<dbReference type="GO" id="GO:0015450">
    <property type="term" value="F:protein-transporting ATPase activity"/>
    <property type="evidence" value="ECO:0007669"/>
    <property type="project" value="InterPro"/>
</dbReference>
<dbReference type="GO" id="GO:0005886">
    <property type="term" value="C:plasma membrane"/>
    <property type="evidence" value="ECO:0007669"/>
    <property type="project" value="UniProtKB-SubCell"/>
</dbReference>
<dbReference type="PANTHER" id="PTHR30081">
    <property type="entry name" value="PROTEIN-EXPORT MEMBRANE PROTEIN SEC"/>
    <property type="match status" value="1"/>
</dbReference>
<evidence type="ECO:0000256" key="7">
    <source>
        <dbReference type="ARBA" id="ARBA00023010"/>
    </source>
</evidence>
<dbReference type="NCBIfam" id="TIGR00916">
    <property type="entry name" value="2A0604s01"/>
    <property type="match status" value="1"/>
</dbReference>
<dbReference type="InterPro" id="IPR048634">
    <property type="entry name" value="SecD_SecF_C"/>
</dbReference>
<dbReference type="InterPro" id="IPR022813">
    <property type="entry name" value="SecD/SecF_arch_bac"/>
</dbReference>
<dbReference type="HAMAP" id="MF_01464_B">
    <property type="entry name" value="SecF_B"/>
    <property type="match status" value="1"/>
</dbReference>
<feature type="transmembrane region" description="Helical" evidence="9">
    <location>
        <begin position="430"/>
        <end position="448"/>
    </location>
</feature>
<keyword evidence="8 9" id="KW-0472">Membrane</keyword>
<dbReference type="EMBL" id="AP019860">
    <property type="protein sequence ID" value="BBM85715.1"/>
    <property type="molecule type" value="Genomic_DNA"/>
</dbReference>
<proteinExistence type="inferred from homology"/>
<feature type="coiled-coil region" evidence="11">
    <location>
        <begin position="621"/>
        <end position="696"/>
    </location>
</feature>
<dbReference type="Pfam" id="PF22599">
    <property type="entry name" value="SecDF_P1_head"/>
    <property type="match status" value="1"/>
</dbReference>
<name>A0A5S9F4E5_UABAM</name>
<evidence type="ECO:0000313" key="15">
    <source>
        <dbReference type="EMBL" id="BBM85715.1"/>
    </source>
</evidence>
<dbReference type="PANTHER" id="PTHR30081:SF1">
    <property type="entry name" value="PROTEIN TRANSLOCASE SUBUNIT SECD"/>
    <property type="match status" value="1"/>
</dbReference>
<dbReference type="Gene3D" id="1.20.1640.10">
    <property type="entry name" value="Multidrug efflux transporter AcrB transmembrane domain"/>
    <property type="match status" value="2"/>
</dbReference>
<dbReference type="KEGG" id="uam:UABAM_04093"/>
<feature type="domain" description="Protein export membrane protein SecD/SecF C-terminal" evidence="12">
    <location>
        <begin position="300"/>
        <end position="482"/>
    </location>
</feature>
<feature type="transmembrane region" description="Helical" evidence="9">
    <location>
        <begin position="921"/>
        <end position="938"/>
    </location>
</feature>
<dbReference type="NCBIfam" id="TIGR00966">
    <property type="entry name" value="transloc_SecF"/>
    <property type="match status" value="1"/>
</dbReference>
<feature type="transmembrane region" description="Helical" evidence="9">
    <location>
        <begin position="508"/>
        <end position="526"/>
    </location>
</feature>
<evidence type="ECO:0000256" key="2">
    <source>
        <dbReference type="ARBA" id="ARBA00022448"/>
    </source>
</evidence>
<evidence type="ECO:0000256" key="4">
    <source>
        <dbReference type="ARBA" id="ARBA00022692"/>
    </source>
</evidence>
<protein>
    <recommendedName>
        <fullName evidence="9 10">Multifunctional fusion protein</fullName>
    </recommendedName>
    <domain>
        <recommendedName>
            <fullName evidence="9">Protein translocase subunit SecD</fullName>
        </recommendedName>
    </domain>
    <domain>
        <recommendedName>
            <fullName evidence="10">Protein-export membrane protein SecF</fullName>
        </recommendedName>
    </domain>
</protein>
<dbReference type="PROSITE" id="PS51257">
    <property type="entry name" value="PROKAR_LIPOPROTEIN"/>
    <property type="match status" value="1"/>
</dbReference>
<evidence type="ECO:0000256" key="3">
    <source>
        <dbReference type="ARBA" id="ARBA00022475"/>
    </source>
</evidence>
<feature type="transmembrane region" description="Helical" evidence="9">
    <location>
        <begin position="344"/>
        <end position="364"/>
    </location>
</feature>
<organism evidence="15 16">
    <name type="scientific">Uabimicrobium amorphum</name>
    <dbReference type="NCBI Taxonomy" id="2596890"/>
    <lineage>
        <taxon>Bacteria</taxon>
        <taxon>Pseudomonadati</taxon>
        <taxon>Planctomycetota</taxon>
        <taxon>Candidatus Uabimicrobiia</taxon>
        <taxon>Candidatus Uabimicrobiales</taxon>
        <taxon>Candidatus Uabimicrobiaceae</taxon>
        <taxon>Candidatus Uabimicrobium</taxon>
    </lineage>
</organism>
<comment type="function">
    <text evidence="9">Part of the Sec protein translocase complex. Interacts with the SecYEG preprotein conducting channel. SecDF uses the proton motive force (PMF) to complete protein translocation after the ATP-dependent function of SecA.</text>
</comment>
<dbReference type="InterPro" id="IPR005665">
    <property type="entry name" value="SecF_bac"/>
</dbReference>
<dbReference type="AlphaFoldDB" id="A0A5S9F4E5"/>
<comment type="caution">
    <text evidence="9">Lacks conserved residue(s) required for the propagation of feature annotation.</text>
</comment>
<dbReference type="SUPFAM" id="SSF82866">
    <property type="entry name" value="Multidrug efflux transporter AcrB transmembrane domain"/>
    <property type="match status" value="2"/>
</dbReference>
<dbReference type="Pfam" id="PF21760">
    <property type="entry name" value="SecD_1st"/>
    <property type="match status" value="1"/>
</dbReference>
<keyword evidence="4 9" id="KW-0812">Transmembrane</keyword>
<evidence type="ECO:0000259" key="12">
    <source>
        <dbReference type="Pfam" id="PF02355"/>
    </source>
</evidence>
<dbReference type="InterPro" id="IPR054384">
    <property type="entry name" value="SecDF_P1_head"/>
</dbReference>
<feature type="transmembrane region" description="Helical" evidence="9">
    <location>
        <begin position="980"/>
        <end position="1001"/>
    </location>
</feature>
<keyword evidence="2 9" id="KW-0813">Transport</keyword>
<gene>
    <name evidence="9" type="primary">secD</name>
    <name evidence="10" type="synonym">secF</name>
    <name evidence="15" type="ORF">UABAM_04093</name>
</gene>
<feature type="domain" description="Protein translocase subunit SecDF P1" evidence="13">
    <location>
        <begin position="77"/>
        <end position="136"/>
    </location>
</feature>
<dbReference type="Gene3D" id="3.30.1360.200">
    <property type="match status" value="1"/>
</dbReference>
<feature type="transmembrane region" description="Helical" evidence="9">
    <location>
        <begin position="1064"/>
        <end position="1091"/>
    </location>
</feature>
<dbReference type="InterPro" id="IPR048631">
    <property type="entry name" value="SecD_1st"/>
</dbReference>
<dbReference type="PRINTS" id="PR01755">
    <property type="entry name" value="SECFTRNLCASE"/>
</dbReference>
<feature type="transmembrane region" description="Helical" evidence="9">
    <location>
        <begin position="370"/>
        <end position="391"/>
    </location>
</feature>
<keyword evidence="6 9" id="KW-1133">Transmembrane helix</keyword>
<evidence type="ECO:0000256" key="6">
    <source>
        <dbReference type="ARBA" id="ARBA00022989"/>
    </source>
</evidence>
<comment type="similarity">
    <text evidence="10">Belongs to the SecD/SecF family. SecF subfamily.</text>
</comment>
<evidence type="ECO:0000256" key="1">
    <source>
        <dbReference type="ARBA" id="ARBA00004651"/>
    </source>
</evidence>
<feature type="transmembrane region" description="Helical" evidence="9">
    <location>
        <begin position="460"/>
        <end position="487"/>
    </location>
</feature>
<accession>A0A5S9F4E5</accession>
<evidence type="ECO:0000256" key="9">
    <source>
        <dbReference type="HAMAP-Rule" id="MF_01463"/>
    </source>
</evidence>
<feature type="domain" description="SecDF P1 head subdomain" evidence="14">
    <location>
        <begin position="202"/>
        <end position="297"/>
    </location>
</feature>
<dbReference type="Pfam" id="PF02355">
    <property type="entry name" value="SecD_SecF_C"/>
    <property type="match status" value="2"/>
</dbReference>
<reference evidence="15 16" key="1">
    <citation type="submission" date="2019-08" db="EMBL/GenBank/DDBJ databases">
        <title>Complete genome sequence of Candidatus Uab amorphum.</title>
        <authorList>
            <person name="Shiratori T."/>
            <person name="Suzuki S."/>
            <person name="Kakizawa Y."/>
            <person name="Ishida K."/>
        </authorList>
    </citation>
    <scope>NUCLEOTIDE SEQUENCE [LARGE SCALE GENOMIC DNA]</scope>
    <source>
        <strain evidence="15 16">SRT547</strain>
    </source>
</reference>
<dbReference type="NCBIfam" id="TIGR01129">
    <property type="entry name" value="secD"/>
    <property type="match status" value="1"/>
</dbReference>
<comment type="subunit">
    <text evidence="9">Forms a complex with SecF. Part of the essential Sec protein translocation apparatus which comprises SecA, SecYEG and auxiliary proteins SecDF. Other proteins may also be involved.</text>
</comment>
<comment type="similarity">
    <text evidence="9">Belongs to the SecD/SecF family. SecD subfamily.</text>
</comment>
<dbReference type="OrthoDB" id="9805019at2"/>
<evidence type="ECO:0000313" key="16">
    <source>
        <dbReference type="Proteomes" id="UP000326354"/>
    </source>
</evidence>
<keyword evidence="16" id="KW-1185">Reference proteome</keyword>
<feature type="domain" description="Protein export membrane protein SecD/SecF C-terminal" evidence="12">
    <location>
        <begin position="903"/>
        <end position="1091"/>
    </location>
</feature>
<keyword evidence="7 9" id="KW-0811">Translocation</keyword>
<dbReference type="InterPro" id="IPR055344">
    <property type="entry name" value="SecD_SecF_C_bact"/>
</dbReference>
<keyword evidence="3 9" id="KW-1003">Cell membrane</keyword>
<dbReference type="HAMAP" id="MF_01463_B">
    <property type="entry name" value="SecD_B"/>
    <property type="match status" value="1"/>
</dbReference>
<dbReference type="InterPro" id="IPR022646">
    <property type="entry name" value="SecD/SecF_CS"/>
</dbReference>
<feature type="transmembrane region" description="Helical" evidence="9">
    <location>
        <begin position="1038"/>
        <end position="1058"/>
    </location>
</feature>
<feature type="transmembrane region" description="Helical" evidence="9">
    <location>
        <begin position="319"/>
        <end position="339"/>
    </location>
</feature>
<keyword evidence="5 9" id="KW-0653">Protein transport</keyword>